<feature type="domain" description="Flavodoxin-like" evidence="1">
    <location>
        <begin position="5"/>
        <end position="110"/>
    </location>
</feature>
<dbReference type="InterPro" id="IPR008254">
    <property type="entry name" value="Flavodoxin/NO_synth"/>
</dbReference>
<protein>
    <submittedName>
        <fullName evidence="2">Flavodoxin domain-containing protein</fullName>
    </submittedName>
</protein>
<evidence type="ECO:0000313" key="2">
    <source>
        <dbReference type="EMBL" id="MBC5996238.1"/>
    </source>
</evidence>
<dbReference type="PROSITE" id="PS00201">
    <property type="entry name" value="FLAVODOXIN"/>
    <property type="match status" value="1"/>
</dbReference>
<dbReference type="InterPro" id="IPR001226">
    <property type="entry name" value="Flavodoxin_CS"/>
</dbReference>
<accession>A0ABR7JMU0</accession>
<dbReference type="SUPFAM" id="SSF52218">
    <property type="entry name" value="Flavoproteins"/>
    <property type="match status" value="1"/>
</dbReference>
<reference evidence="2 3" key="1">
    <citation type="submission" date="2020-08" db="EMBL/GenBank/DDBJ databases">
        <authorList>
            <person name="Liu C."/>
            <person name="Sun Q."/>
        </authorList>
    </citation>
    <scope>NUCLEOTIDE SEQUENCE [LARGE SCALE GENOMIC DNA]</scope>
    <source>
        <strain evidence="2 3">NSJ-18</strain>
    </source>
</reference>
<dbReference type="Pfam" id="PF00258">
    <property type="entry name" value="Flavodoxin_1"/>
    <property type="match status" value="1"/>
</dbReference>
<organism evidence="2 3">
    <name type="scientific">Romboutsia faecis</name>
    <dbReference type="NCBI Taxonomy" id="2764597"/>
    <lineage>
        <taxon>Bacteria</taxon>
        <taxon>Bacillati</taxon>
        <taxon>Bacillota</taxon>
        <taxon>Clostridia</taxon>
        <taxon>Peptostreptococcales</taxon>
        <taxon>Peptostreptococcaceae</taxon>
        <taxon>Romboutsia</taxon>
    </lineage>
</organism>
<gene>
    <name evidence="2" type="ORF">H8923_05645</name>
</gene>
<comment type="caution">
    <text evidence="2">The sequence shown here is derived from an EMBL/GenBank/DDBJ whole genome shotgun (WGS) entry which is preliminary data.</text>
</comment>
<dbReference type="Gene3D" id="3.40.50.360">
    <property type="match status" value="1"/>
</dbReference>
<keyword evidence="3" id="KW-1185">Reference proteome</keyword>
<dbReference type="EMBL" id="JACRWE010000002">
    <property type="protein sequence ID" value="MBC5996238.1"/>
    <property type="molecule type" value="Genomic_DNA"/>
</dbReference>
<evidence type="ECO:0000259" key="1">
    <source>
        <dbReference type="PROSITE" id="PS50902"/>
    </source>
</evidence>
<dbReference type="PROSITE" id="PS50902">
    <property type="entry name" value="FLAVODOXIN_LIKE"/>
    <property type="match status" value="1"/>
</dbReference>
<dbReference type="RefSeq" id="WP_153972122.1">
    <property type="nucleotide sequence ID" value="NZ_JACRWE010000002.1"/>
</dbReference>
<dbReference type="Proteomes" id="UP000609849">
    <property type="component" value="Unassembled WGS sequence"/>
</dbReference>
<evidence type="ECO:0000313" key="3">
    <source>
        <dbReference type="Proteomes" id="UP000609849"/>
    </source>
</evidence>
<proteinExistence type="predicted"/>
<name>A0ABR7JMU0_9FIRM</name>
<sequence>MNNKINIIYWSGTGNTELMAQSIYEGSSKNENVRLISVDKANVDDVKEADILFLGCPSMGNEVLEETEMEPFMESISNDIKGKKIVLFGSYGWGDGEWMQDWEERIRKCG</sequence>
<dbReference type="InterPro" id="IPR029039">
    <property type="entry name" value="Flavoprotein-like_sf"/>
</dbReference>